<dbReference type="GO" id="GO:0003824">
    <property type="term" value="F:catalytic activity"/>
    <property type="evidence" value="ECO:0007669"/>
    <property type="project" value="InterPro"/>
</dbReference>
<dbReference type="InterPro" id="IPR005302">
    <property type="entry name" value="MoCF_Sase_C"/>
</dbReference>
<evidence type="ECO:0000313" key="2">
    <source>
        <dbReference type="EMBL" id="EYU43632.1"/>
    </source>
</evidence>
<keyword evidence="3" id="KW-1185">Reference proteome</keyword>
<dbReference type="GO" id="GO:0030151">
    <property type="term" value="F:molybdenum ion binding"/>
    <property type="evidence" value="ECO:0007669"/>
    <property type="project" value="InterPro"/>
</dbReference>
<dbReference type="GO" id="GO:0030170">
    <property type="term" value="F:pyridoxal phosphate binding"/>
    <property type="evidence" value="ECO:0007669"/>
    <property type="project" value="InterPro"/>
</dbReference>
<dbReference type="Proteomes" id="UP000030748">
    <property type="component" value="Unassembled WGS sequence"/>
</dbReference>
<dbReference type="InterPro" id="IPR005303">
    <property type="entry name" value="MOCOS_middle"/>
</dbReference>
<name>A0A022RSY3_ERYGU</name>
<sequence length="318" mass="35524">MDAGEQVTKLKSIFVYPIKSCRPISTPQASLTPNGLRWDRLWMVINSKGRMYTQRVQPKLALIQVDLPPEAFSPAWIPNQTSFLVINGPGMNALKIPLAVPSAVADGVSVWEWSGSALDEGDEAANWFSHYLGKPSRLVRFDESSAYRPVNSDYARTHTVNFTDMYPFLLLSQESVNELNEHLSEPVSLNRFRANLIVDGCKPFSEDLWDEIEINGLVFHGGELCDRCKVPTINQETAEMGSEPTKTLMKFRSDKILRPSAQKHQGKVYMGQFMVCTNYSGETGKAIRVGDHVRVLKAFSSYDECIILGSPALPFGTD</sequence>
<dbReference type="OrthoDB" id="17255at2759"/>
<dbReference type="AlphaFoldDB" id="A0A022RSY3"/>
<feature type="domain" description="MOSC" evidence="1">
    <location>
        <begin position="136"/>
        <end position="296"/>
    </location>
</feature>
<organism evidence="2 3">
    <name type="scientific">Erythranthe guttata</name>
    <name type="common">Yellow monkey flower</name>
    <name type="synonym">Mimulus guttatus</name>
    <dbReference type="NCBI Taxonomy" id="4155"/>
    <lineage>
        <taxon>Eukaryota</taxon>
        <taxon>Viridiplantae</taxon>
        <taxon>Streptophyta</taxon>
        <taxon>Embryophyta</taxon>
        <taxon>Tracheophyta</taxon>
        <taxon>Spermatophyta</taxon>
        <taxon>Magnoliopsida</taxon>
        <taxon>eudicotyledons</taxon>
        <taxon>Gunneridae</taxon>
        <taxon>Pentapetalae</taxon>
        <taxon>asterids</taxon>
        <taxon>lamiids</taxon>
        <taxon>Lamiales</taxon>
        <taxon>Phrymaceae</taxon>
        <taxon>Erythranthe</taxon>
    </lineage>
</organism>
<dbReference type="GO" id="GO:0032787">
    <property type="term" value="P:monocarboxylic acid metabolic process"/>
    <property type="evidence" value="ECO:0007669"/>
    <property type="project" value="UniProtKB-ARBA"/>
</dbReference>
<dbReference type="PANTHER" id="PTHR14237">
    <property type="entry name" value="MOLYBDOPTERIN COFACTOR SULFURASE MOSC"/>
    <property type="match status" value="1"/>
</dbReference>
<dbReference type="PhylomeDB" id="A0A022RSY3"/>
<reference evidence="2 3" key="1">
    <citation type="journal article" date="2013" name="Proc. Natl. Acad. Sci. U.S.A.">
        <title>Fine-scale variation in meiotic recombination in Mimulus inferred from population shotgun sequencing.</title>
        <authorList>
            <person name="Hellsten U."/>
            <person name="Wright K.M."/>
            <person name="Jenkins J."/>
            <person name="Shu S."/>
            <person name="Yuan Y."/>
            <person name="Wessler S.R."/>
            <person name="Schmutz J."/>
            <person name="Willis J.H."/>
            <person name="Rokhsar D.S."/>
        </authorList>
    </citation>
    <scope>NUCLEOTIDE SEQUENCE [LARGE SCALE GENOMIC DNA]</scope>
    <source>
        <strain evidence="3">cv. DUN x IM62</strain>
    </source>
</reference>
<dbReference type="PANTHER" id="PTHR14237:SF19">
    <property type="entry name" value="MITOCHONDRIAL AMIDOXIME REDUCING COMPONENT 1"/>
    <property type="match status" value="1"/>
</dbReference>
<dbReference type="STRING" id="4155.A0A022RSY3"/>
<dbReference type="Pfam" id="PF03473">
    <property type="entry name" value="MOSC"/>
    <property type="match status" value="1"/>
</dbReference>
<evidence type="ECO:0000313" key="3">
    <source>
        <dbReference type="Proteomes" id="UP000030748"/>
    </source>
</evidence>
<dbReference type="SUPFAM" id="SSF141673">
    <property type="entry name" value="MOSC N-terminal domain-like"/>
    <property type="match status" value="1"/>
</dbReference>
<gene>
    <name evidence="2" type="ORF">MIMGU_mgv1a010248mg</name>
</gene>
<dbReference type="PROSITE" id="PS51340">
    <property type="entry name" value="MOSC"/>
    <property type="match status" value="1"/>
</dbReference>
<dbReference type="SUPFAM" id="SSF50800">
    <property type="entry name" value="PK beta-barrel domain-like"/>
    <property type="match status" value="1"/>
</dbReference>
<dbReference type="InterPro" id="IPR011037">
    <property type="entry name" value="Pyrv_Knase-like_insert_dom_sf"/>
</dbReference>
<protein>
    <recommendedName>
        <fullName evidence="1">MOSC domain-containing protein</fullName>
    </recommendedName>
</protein>
<accession>A0A022RSY3</accession>
<evidence type="ECO:0000259" key="1">
    <source>
        <dbReference type="PROSITE" id="PS51340"/>
    </source>
</evidence>
<dbReference type="KEGG" id="egt:105950871"/>
<dbReference type="OMA" id="CDEHEPY"/>
<dbReference type="Pfam" id="PF03476">
    <property type="entry name" value="MOSC_N"/>
    <property type="match status" value="1"/>
</dbReference>
<proteinExistence type="predicted"/>
<dbReference type="eggNOG" id="KOG2362">
    <property type="taxonomic scope" value="Eukaryota"/>
</dbReference>
<dbReference type="EMBL" id="KI630240">
    <property type="protein sequence ID" value="EYU43632.1"/>
    <property type="molecule type" value="Genomic_DNA"/>
</dbReference>